<dbReference type="SUPFAM" id="SSF54285">
    <property type="entry name" value="MoaD/ThiS"/>
    <property type="match status" value="1"/>
</dbReference>
<dbReference type="Gene3D" id="3.10.20.280">
    <property type="entry name" value="RnfH-like"/>
    <property type="match status" value="1"/>
</dbReference>
<dbReference type="AlphaFoldDB" id="A0A5B7ZUC5"/>
<name>A0A5B7ZUC5_9GAMM</name>
<dbReference type="InterPro" id="IPR037021">
    <property type="entry name" value="RnfH_sf"/>
</dbReference>
<evidence type="ECO:0000313" key="4">
    <source>
        <dbReference type="Proteomes" id="UP000308149"/>
    </source>
</evidence>
<sequence>MRIELVRAWPQRHQSMSIELADGATVADALDAGGWRLDAEFVGLAVFGQAATPATVLHAGDRIELLRGLRLDPKQARRLRAARAKGKP</sequence>
<dbReference type="PANTHER" id="PTHR37483:SF1">
    <property type="entry name" value="UPF0125 PROTEIN RATB"/>
    <property type="match status" value="1"/>
</dbReference>
<comment type="similarity">
    <text evidence="1 2">Belongs to the UPF0125 (RnfH) family.</text>
</comment>
<evidence type="ECO:0000256" key="1">
    <source>
        <dbReference type="ARBA" id="ARBA00010645"/>
    </source>
</evidence>
<evidence type="ECO:0000256" key="2">
    <source>
        <dbReference type="HAMAP-Rule" id="MF_00460"/>
    </source>
</evidence>
<reference evidence="3 4" key="1">
    <citation type="submission" date="2019-06" db="EMBL/GenBank/DDBJ databases">
        <title>Thermomonas aquatica sp. nov., isolated from an industrial wastewater treatment plant.</title>
        <authorList>
            <person name="Jeon J.H."/>
            <person name="Park D.-S."/>
        </authorList>
    </citation>
    <scope>NUCLEOTIDE SEQUENCE [LARGE SCALE GENOMIC DNA]</scope>
    <source>
        <strain evidence="3 4">SY21</strain>
    </source>
</reference>
<keyword evidence="4" id="KW-1185">Reference proteome</keyword>
<dbReference type="Proteomes" id="UP000308149">
    <property type="component" value="Chromosome"/>
</dbReference>
<evidence type="ECO:0000313" key="3">
    <source>
        <dbReference type="EMBL" id="QDA58399.1"/>
    </source>
</evidence>
<dbReference type="OrthoDB" id="9796575at2"/>
<protein>
    <recommendedName>
        <fullName evidence="2">UPF0125 protein FHQ07_01055</fullName>
    </recommendedName>
</protein>
<dbReference type="Pfam" id="PF03658">
    <property type="entry name" value="Ub-RnfH"/>
    <property type="match status" value="1"/>
</dbReference>
<dbReference type="EMBL" id="CP040871">
    <property type="protein sequence ID" value="QDA58399.1"/>
    <property type="molecule type" value="Genomic_DNA"/>
</dbReference>
<gene>
    <name evidence="3" type="ORF">FHQ07_01055</name>
</gene>
<organism evidence="3 4">
    <name type="scientific">Thermomonas aquatica</name>
    <dbReference type="NCBI Taxonomy" id="2202149"/>
    <lineage>
        <taxon>Bacteria</taxon>
        <taxon>Pseudomonadati</taxon>
        <taxon>Pseudomonadota</taxon>
        <taxon>Gammaproteobacteria</taxon>
        <taxon>Lysobacterales</taxon>
        <taxon>Lysobacteraceae</taxon>
        <taxon>Thermomonas</taxon>
    </lineage>
</organism>
<accession>A0A5B7ZUC5</accession>
<proteinExistence type="inferred from homology"/>
<dbReference type="InterPro" id="IPR005346">
    <property type="entry name" value="RnfH"/>
</dbReference>
<dbReference type="HAMAP" id="MF_00460">
    <property type="entry name" value="UPF0125_RnfH"/>
    <property type="match status" value="1"/>
</dbReference>
<dbReference type="KEGG" id="thes:FHQ07_01055"/>
<dbReference type="InterPro" id="IPR016155">
    <property type="entry name" value="Mopterin_synth/thiamin_S_b"/>
</dbReference>
<dbReference type="PANTHER" id="PTHR37483">
    <property type="entry name" value="UPF0125 PROTEIN RATB"/>
    <property type="match status" value="1"/>
</dbReference>